<reference evidence="5 6" key="1">
    <citation type="submission" date="2018-05" db="EMBL/GenBank/DDBJ databases">
        <title>Lujinxingia marina gen. nov. sp. nov., a new facultative anaerobic member of the class Deltaproteobacteria, and proposal of Lujinxingaceae fam. nov.</title>
        <authorList>
            <person name="Li C.-M."/>
        </authorList>
    </citation>
    <scope>NUCLEOTIDE SEQUENCE [LARGE SCALE GENOMIC DNA]</scope>
    <source>
        <strain evidence="5 6">B210</strain>
    </source>
</reference>
<dbReference type="Pfam" id="PF13193">
    <property type="entry name" value="AMP-binding_C"/>
    <property type="match status" value="1"/>
</dbReference>
<comment type="similarity">
    <text evidence="1">Belongs to the ATP-dependent AMP-binding enzyme family.</text>
</comment>
<dbReference type="Gene3D" id="3.30.300.30">
    <property type="match status" value="1"/>
</dbReference>
<dbReference type="InterPro" id="IPR025110">
    <property type="entry name" value="AMP-bd_C"/>
</dbReference>
<dbReference type="Gene3D" id="3.40.50.12780">
    <property type="entry name" value="N-terminal domain of ligase-like"/>
    <property type="match status" value="1"/>
</dbReference>
<comment type="caution">
    <text evidence="5">The sequence shown here is derived from an EMBL/GenBank/DDBJ whole genome shotgun (WGS) entry which is preliminary data.</text>
</comment>
<evidence type="ECO:0000313" key="6">
    <source>
        <dbReference type="Proteomes" id="UP000249169"/>
    </source>
</evidence>
<evidence type="ECO:0000313" key="5">
    <source>
        <dbReference type="EMBL" id="RAL23675.1"/>
    </source>
</evidence>
<protein>
    <submittedName>
        <fullName evidence="5">O-succinylbenzoate--CoA ligase</fullName>
    </submittedName>
</protein>
<dbReference type="GO" id="GO:0031956">
    <property type="term" value="F:medium-chain fatty acid-CoA ligase activity"/>
    <property type="evidence" value="ECO:0007669"/>
    <property type="project" value="TreeGrafter"/>
</dbReference>
<dbReference type="InterPro" id="IPR045851">
    <property type="entry name" value="AMP-bd_C_sf"/>
</dbReference>
<evidence type="ECO:0000256" key="1">
    <source>
        <dbReference type="ARBA" id="ARBA00006432"/>
    </source>
</evidence>
<evidence type="ECO:0000259" key="3">
    <source>
        <dbReference type="Pfam" id="PF00501"/>
    </source>
</evidence>
<evidence type="ECO:0000259" key="4">
    <source>
        <dbReference type="Pfam" id="PF13193"/>
    </source>
</evidence>
<dbReference type="PANTHER" id="PTHR43201:SF5">
    <property type="entry name" value="MEDIUM-CHAIN ACYL-COA LIGASE ACSF2, MITOCHONDRIAL"/>
    <property type="match status" value="1"/>
</dbReference>
<feature type="domain" description="AMP-dependent synthetase/ligase" evidence="3">
    <location>
        <begin position="10"/>
        <end position="350"/>
    </location>
</feature>
<dbReference type="InterPro" id="IPR000873">
    <property type="entry name" value="AMP-dep_synth/lig_dom"/>
</dbReference>
<dbReference type="EMBL" id="QHKO01000002">
    <property type="protein sequence ID" value="RAL23675.1"/>
    <property type="molecule type" value="Genomic_DNA"/>
</dbReference>
<proteinExistence type="inferred from homology"/>
<name>A0A328C6V4_9DELT</name>
<dbReference type="AlphaFoldDB" id="A0A328C6V4"/>
<evidence type="ECO:0000256" key="2">
    <source>
        <dbReference type="ARBA" id="ARBA00022598"/>
    </source>
</evidence>
<dbReference type="PANTHER" id="PTHR43201">
    <property type="entry name" value="ACYL-COA SYNTHETASE"/>
    <property type="match status" value="1"/>
</dbReference>
<dbReference type="Proteomes" id="UP000249169">
    <property type="component" value="Unassembled WGS sequence"/>
</dbReference>
<dbReference type="SUPFAM" id="SSF56801">
    <property type="entry name" value="Acetyl-CoA synthetase-like"/>
    <property type="match status" value="1"/>
</dbReference>
<keyword evidence="2 5" id="KW-0436">Ligase</keyword>
<organism evidence="5 6">
    <name type="scientific">Lujinxingia litoralis</name>
    <dbReference type="NCBI Taxonomy" id="2211119"/>
    <lineage>
        <taxon>Bacteria</taxon>
        <taxon>Deltaproteobacteria</taxon>
        <taxon>Bradymonadales</taxon>
        <taxon>Lujinxingiaceae</taxon>
        <taxon>Lujinxingia</taxon>
    </lineage>
</organism>
<dbReference type="Pfam" id="PF00501">
    <property type="entry name" value="AMP-binding"/>
    <property type="match status" value="1"/>
</dbReference>
<gene>
    <name evidence="5" type="ORF">DL240_05815</name>
</gene>
<accession>A0A328C6V4</accession>
<dbReference type="InterPro" id="IPR042099">
    <property type="entry name" value="ANL_N_sf"/>
</dbReference>
<dbReference type="RefSeq" id="WP_111728933.1">
    <property type="nucleotide sequence ID" value="NZ_QHKO01000002.1"/>
</dbReference>
<keyword evidence="6" id="KW-1185">Reference proteome</keyword>
<dbReference type="OrthoDB" id="5483897at2"/>
<feature type="domain" description="AMP-binding enzyme C-terminal" evidence="4">
    <location>
        <begin position="399"/>
        <end position="491"/>
    </location>
</feature>
<dbReference type="GO" id="GO:0006631">
    <property type="term" value="P:fatty acid metabolic process"/>
    <property type="evidence" value="ECO:0007669"/>
    <property type="project" value="TreeGrafter"/>
</dbReference>
<sequence length="519" mass="55953">MNRANTLPWLERAARAYPERLAVVAGDTRLSYAQLRAEVERRAALLAQRGVGPATRVGLLADNSLEWLLAAHAIFWRGAALVPLHARATRSELATMGARVQLHTLITDRSDLASAIPTAMPPLSLTELQDAPEEPLQAQPITLHDPLIILFTSGTTGTPSAVPLSAANIDASAQASAERLGTFSDDRWLCCLPLSHMGGLATLLRCVIYGTCVELSDGFDEAAILQLLAERPITLASLVPTMVHRLLRHGRGRIHTSLRAILVGGGPVDATDLRAARRRGLPVLPTYGMSEAASQITTLPLDAPDEALASAGRPLPGTELRIVDEAGLPVAPGNPGSIEVRGPTLCTGYLGDDTPPLRDAQGWMRTGDVGHLDERGFLFVHHRASERIVSGGENIDPREVERVLRSLNLVSDACAFAIDHPEWGQELCCALVLADPSLPSTPPSPRAPALNASNDSLQTTLLEHCRQSMAPFKIPRRWFLIDELPRTASGKVRRRDLVSLANDNLKHAPSTFYDVRTSS</sequence>